<accession>A0A8S3T4T6</accession>
<feature type="domain" description="Tesmin/TSO1-like CXC" evidence="1">
    <location>
        <begin position="267"/>
        <end position="312"/>
    </location>
</feature>
<dbReference type="Proteomes" id="UP000683360">
    <property type="component" value="Unassembled WGS sequence"/>
</dbReference>
<dbReference type="SMART" id="SM01114">
    <property type="entry name" value="CXC"/>
    <property type="match status" value="1"/>
</dbReference>
<gene>
    <name evidence="2" type="ORF">MEDL_38605</name>
</gene>
<reference evidence="2" key="1">
    <citation type="submission" date="2021-03" db="EMBL/GenBank/DDBJ databases">
        <authorList>
            <person name="Bekaert M."/>
        </authorList>
    </citation>
    <scope>NUCLEOTIDE SEQUENCE</scope>
</reference>
<sequence length="363" mass="41379">MIASGDYEEADTRVWLHTVNSIAQPVIIYSPDTDVYFIGLPLVKNSDKSLYVQLKDSPYELFFINMNEFSVALQNDICFQGIQDIESCIQLLYIYSGCDYVSYFKGFGKKTFFDVFRKHATFITGTETACVLDFDSESALFAFNRLISAVYFSKYSTAFLPLTSVKSLYDSLHGQNIHDKHVSLISQIREKMWERVLSEQEIMPNSEALKFHWLRSSWVFQFWAQASENFLQLSPLSDFGWKVSNNLLKCIWDTEGNFQKVEQTVQWYTKGCSCKTGCSSNRCKCRKSKSDSKDGFCGPGCKCTICVNLPDKSDALLDISLSDEISDVEIDDDHDDDNDDVDGPAEAHLFSDLDMFYLASEDL</sequence>
<evidence type="ECO:0000313" key="3">
    <source>
        <dbReference type="Proteomes" id="UP000683360"/>
    </source>
</evidence>
<name>A0A8S3T4T6_MYTED</name>
<dbReference type="EMBL" id="CAJPWZ010001850">
    <property type="protein sequence ID" value="CAG2225473.1"/>
    <property type="molecule type" value="Genomic_DNA"/>
</dbReference>
<proteinExistence type="predicted"/>
<dbReference type="OrthoDB" id="6085333at2759"/>
<protein>
    <recommendedName>
        <fullName evidence="1">Tesmin/TSO1-like CXC domain-containing protein</fullName>
    </recommendedName>
</protein>
<dbReference type="InterPro" id="IPR033467">
    <property type="entry name" value="Tesmin/TSO1-like_CXC"/>
</dbReference>
<evidence type="ECO:0000313" key="2">
    <source>
        <dbReference type="EMBL" id="CAG2225473.1"/>
    </source>
</evidence>
<keyword evidence="3" id="KW-1185">Reference proteome</keyword>
<dbReference type="AlphaFoldDB" id="A0A8S3T4T6"/>
<evidence type="ECO:0000259" key="1">
    <source>
        <dbReference type="SMART" id="SM01114"/>
    </source>
</evidence>
<comment type="caution">
    <text evidence="2">The sequence shown here is derived from an EMBL/GenBank/DDBJ whole genome shotgun (WGS) entry which is preliminary data.</text>
</comment>
<organism evidence="2 3">
    <name type="scientific">Mytilus edulis</name>
    <name type="common">Blue mussel</name>
    <dbReference type="NCBI Taxonomy" id="6550"/>
    <lineage>
        <taxon>Eukaryota</taxon>
        <taxon>Metazoa</taxon>
        <taxon>Spiralia</taxon>
        <taxon>Lophotrochozoa</taxon>
        <taxon>Mollusca</taxon>
        <taxon>Bivalvia</taxon>
        <taxon>Autobranchia</taxon>
        <taxon>Pteriomorphia</taxon>
        <taxon>Mytilida</taxon>
        <taxon>Mytiloidea</taxon>
        <taxon>Mytilidae</taxon>
        <taxon>Mytilinae</taxon>
        <taxon>Mytilus</taxon>
    </lineage>
</organism>